<comment type="caution">
    <text evidence="1">The sequence shown here is derived from an EMBL/GenBank/DDBJ whole genome shotgun (WGS) entry which is preliminary data.</text>
</comment>
<organism evidence="1 2">
    <name type="scientific">candidate division TM6 bacterium JCVI TM6SC1</name>
    <dbReference type="NCBI Taxonomy" id="1306947"/>
    <lineage>
        <taxon>Bacteria</taxon>
        <taxon>Candidatus Babelota</taxon>
        <taxon>Vermiphilus</taxon>
    </lineage>
</organism>
<accession>A0A0D2GQS3</accession>
<evidence type="ECO:0000313" key="2">
    <source>
        <dbReference type="Proteomes" id="UP000032214"/>
    </source>
</evidence>
<reference evidence="1 2" key="1">
    <citation type="journal article" date="2013" name="Proc. Natl. Acad. Sci. U.S.A.">
        <title>Candidate phylum TM6 genome recovered from a hospital sink biofilm provides genomic insights into this uncultivated phylum.</title>
        <authorList>
            <person name="McLean J.S."/>
            <person name="Lombardo M.J."/>
            <person name="Badger J.H."/>
            <person name="Edlund A."/>
            <person name="Novotny M."/>
            <person name="Yee-Greenbaum J."/>
            <person name="Vyahhi N."/>
            <person name="Hall A.P."/>
            <person name="Yang Y."/>
            <person name="Dupont C.L."/>
            <person name="Ziegler M.G."/>
            <person name="Chitsaz H."/>
            <person name="Allen A.E."/>
            <person name="Yooseph S."/>
            <person name="Tesler G."/>
            <person name="Pevzner P.A."/>
            <person name="Friedman R.M."/>
            <person name="Nealson K.H."/>
            <person name="Venter J.C."/>
            <person name="Lasken R.S."/>
        </authorList>
    </citation>
    <scope>NUCLEOTIDE SEQUENCE [LARGE SCALE GENOMIC DNA]</scope>
    <source>
        <strain evidence="1 2">TM6SC1</strain>
    </source>
</reference>
<protein>
    <submittedName>
        <fullName evidence="1">Uncharacterized protein</fullName>
    </submittedName>
</protein>
<gene>
    <name evidence="1" type="ORF">J120_02075</name>
</gene>
<sequence>MESLNMSVAIFVNNKISLAIPNSIFNALYHEYYNMLNNYSQYKQTLSEAMTRMDIATGSYFNIEESLPTYEVALAFYTIANMVHEKIEYNLRVLLASRPYYRQFYTIIEDRAQELAIAHGKAFIRISYKSF</sequence>
<proteinExistence type="predicted"/>
<evidence type="ECO:0000313" key="1">
    <source>
        <dbReference type="EMBL" id="KIX85694.1"/>
    </source>
</evidence>
<name>A0A0D2GQS3_9BACT</name>
<keyword evidence="2" id="KW-1185">Reference proteome</keyword>
<dbReference type="EMBL" id="ARQD01000001">
    <property type="protein sequence ID" value="KIX85694.1"/>
    <property type="molecule type" value="Genomic_DNA"/>
</dbReference>
<dbReference type="AlphaFoldDB" id="A0A0D2GQS3"/>
<dbReference type="STRING" id="1306947.J120_02075"/>
<dbReference type="Proteomes" id="UP000032214">
    <property type="component" value="Unassembled WGS sequence"/>
</dbReference>